<evidence type="ECO:0000313" key="2">
    <source>
        <dbReference type="Proteomes" id="UP001055811"/>
    </source>
</evidence>
<keyword evidence="2" id="KW-1185">Reference proteome</keyword>
<proteinExistence type="predicted"/>
<organism evidence="1 2">
    <name type="scientific">Cichorium intybus</name>
    <name type="common">Chicory</name>
    <dbReference type="NCBI Taxonomy" id="13427"/>
    <lineage>
        <taxon>Eukaryota</taxon>
        <taxon>Viridiplantae</taxon>
        <taxon>Streptophyta</taxon>
        <taxon>Embryophyta</taxon>
        <taxon>Tracheophyta</taxon>
        <taxon>Spermatophyta</taxon>
        <taxon>Magnoliopsida</taxon>
        <taxon>eudicotyledons</taxon>
        <taxon>Gunneridae</taxon>
        <taxon>Pentapetalae</taxon>
        <taxon>asterids</taxon>
        <taxon>campanulids</taxon>
        <taxon>Asterales</taxon>
        <taxon>Asteraceae</taxon>
        <taxon>Cichorioideae</taxon>
        <taxon>Cichorieae</taxon>
        <taxon>Cichoriinae</taxon>
        <taxon>Cichorium</taxon>
    </lineage>
</organism>
<name>A0ACB9G4Z0_CICIN</name>
<dbReference type="EMBL" id="CM042010">
    <property type="protein sequence ID" value="KAI3778128.1"/>
    <property type="molecule type" value="Genomic_DNA"/>
</dbReference>
<evidence type="ECO:0000313" key="1">
    <source>
        <dbReference type="EMBL" id="KAI3778128.1"/>
    </source>
</evidence>
<comment type="caution">
    <text evidence="1">The sequence shown here is derived from an EMBL/GenBank/DDBJ whole genome shotgun (WGS) entry which is preliminary data.</text>
</comment>
<reference evidence="2" key="1">
    <citation type="journal article" date="2022" name="Mol. Ecol. Resour.">
        <title>The genomes of chicory, endive, great burdock and yacon provide insights into Asteraceae palaeo-polyploidization history and plant inulin production.</title>
        <authorList>
            <person name="Fan W."/>
            <person name="Wang S."/>
            <person name="Wang H."/>
            <person name="Wang A."/>
            <person name="Jiang F."/>
            <person name="Liu H."/>
            <person name="Zhao H."/>
            <person name="Xu D."/>
            <person name="Zhang Y."/>
        </authorList>
    </citation>
    <scope>NUCLEOTIDE SEQUENCE [LARGE SCALE GENOMIC DNA]</scope>
    <source>
        <strain evidence="2">cv. Punajuju</strain>
    </source>
</reference>
<reference evidence="1 2" key="2">
    <citation type="journal article" date="2022" name="Mol. Ecol. Resour.">
        <title>The genomes of chicory, endive, great burdock and yacon provide insights into Asteraceae paleo-polyploidization history and plant inulin production.</title>
        <authorList>
            <person name="Fan W."/>
            <person name="Wang S."/>
            <person name="Wang H."/>
            <person name="Wang A."/>
            <person name="Jiang F."/>
            <person name="Liu H."/>
            <person name="Zhao H."/>
            <person name="Xu D."/>
            <person name="Zhang Y."/>
        </authorList>
    </citation>
    <scope>NUCLEOTIDE SEQUENCE [LARGE SCALE GENOMIC DNA]</scope>
    <source>
        <strain evidence="2">cv. Punajuju</strain>
        <tissue evidence="1">Leaves</tissue>
    </source>
</reference>
<accession>A0ACB9G4Z0</accession>
<protein>
    <submittedName>
        <fullName evidence="1">Uncharacterized protein</fullName>
    </submittedName>
</protein>
<sequence length="98" mass="11057">MDPNFLKNGKLERMIFKSAKQKKLTGYWAQVAEDEESAFDGESKLQVLNGNYCIPEMPKYGSSITDLIKVMLQSSMASTPVMDYMDIDQVVEVPDTPE</sequence>
<dbReference type="Proteomes" id="UP001055811">
    <property type="component" value="Linkage Group LG02"/>
</dbReference>
<gene>
    <name evidence="1" type="ORF">L2E82_07172</name>
</gene>